<dbReference type="AlphaFoldDB" id="A0A803NLY0"/>
<feature type="domain" description="DUF4283" evidence="1">
    <location>
        <begin position="91"/>
        <end position="161"/>
    </location>
</feature>
<evidence type="ECO:0000313" key="3">
    <source>
        <dbReference type="Proteomes" id="UP000596661"/>
    </source>
</evidence>
<sequence>MLKRSSQSPRRPLISKYFLCLSSIFFSYLSYCIQPQNPQPPHTHLHRLSIHNPLTSSSNASQTLTSLTDEENLIHEFDHISLNHADDSILFCLVFKVLAPKSVKPTWIEKAMTEAWTLRFPVEISEYLSGMFLATFQCEGDCRRVLEDQSWHFDKFLMIFANPDGLDTLTLDQLRYVPFWVQAHNIPFGHKSLQLAQFIADELGDLIEIHPLSLLESFGPYLRICVFLDVTKPLRRGSHLQQVWEVSAPM</sequence>
<dbReference type="Pfam" id="PF14111">
    <property type="entry name" value="DUF4283"/>
    <property type="match status" value="1"/>
</dbReference>
<dbReference type="InterPro" id="IPR040256">
    <property type="entry name" value="At4g02000-like"/>
</dbReference>
<reference evidence="2" key="2">
    <citation type="submission" date="2021-03" db="UniProtKB">
        <authorList>
            <consortium name="EnsemblPlants"/>
        </authorList>
    </citation>
    <scope>IDENTIFICATION</scope>
</reference>
<dbReference type="Gramene" id="evm.model.01.2625">
    <property type="protein sequence ID" value="cds.evm.model.01.2625"/>
    <property type="gene ID" value="evm.TU.01.2625"/>
</dbReference>
<evidence type="ECO:0000313" key="2">
    <source>
        <dbReference type="EnsemblPlants" id="cds.evm.model.01.2625"/>
    </source>
</evidence>
<protein>
    <recommendedName>
        <fullName evidence="1">DUF4283 domain-containing protein</fullName>
    </recommendedName>
</protein>
<evidence type="ECO:0000259" key="1">
    <source>
        <dbReference type="Pfam" id="PF14111"/>
    </source>
</evidence>
<keyword evidence="3" id="KW-1185">Reference proteome</keyword>
<proteinExistence type="predicted"/>
<dbReference type="PANTHER" id="PTHR31286:SF167">
    <property type="entry name" value="OS09G0268800 PROTEIN"/>
    <property type="match status" value="1"/>
</dbReference>
<dbReference type="PANTHER" id="PTHR31286">
    <property type="entry name" value="GLYCINE-RICH CELL WALL STRUCTURAL PROTEIN 1.8-LIKE"/>
    <property type="match status" value="1"/>
</dbReference>
<reference evidence="2" key="1">
    <citation type="submission" date="2018-11" db="EMBL/GenBank/DDBJ databases">
        <authorList>
            <person name="Grassa J C."/>
        </authorList>
    </citation>
    <scope>NUCLEOTIDE SEQUENCE [LARGE SCALE GENOMIC DNA]</scope>
</reference>
<dbReference type="InterPro" id="IPR025558">
    <property type="entry name" value="DUF4283"/>
</dbReference>
<dbReference type="EMBL" id="UZAU01000077">
    <property type="status" value="NOT_ANNOTATED_CDS"/>
    <property type="molecule type" value="Genomic_DNA"/>
</dbReference>
<dbReference type="EnsemblPlants" id="evm.model.01.2625">
    <property type="protein sequence ID" value="cds.evm.model.01.2625"/>
    <property type="gene ID" value="evm.TU.01.2625"/>
</dbReference>
<accession>A0A803NLY0</accession>
<name>A0A803NLY0_CANSA</name>
<dbReference type="Proteomes" id="UP000596661">
    <property type="component" value="Chromosome 1"/>
</dbReference>
<organism evidence="2 3">
    <name type="scientific">Cannabis sativa</name>
    <name type="common">Hemp</name>
    <name type="synonym">Marijuana</name>
    <dbReference type="NCBI Taxonomy" id="3483"/>
    <lineage>
        <taxon>Eukaryota</taxon>
        <taxon>Viridiplantae</taxon>
        <taxon>Streptophyta</taxon>
        <taxon>Embryophyta</taxon>
        <taxon>Tracheophyta</taxon>
        <taxon>Spermatophyta</taxon>
        <taxon>Magnoliopsida</taxon>
        <taxon>eudicotyledons</taxon>
        <taxon>Gunneridae</taxon>
        <taxon>Pentapetalae</taxon>
        <taxon>rosids</taxon>
        <taxon>fabids</taxon>
        <taxon>Rosales</taxon>
        <taxon>Cannabaceae</taxon>
        <taxon>Cannabis</taxon>
    </lineage>
</organism>